<gene>
    <name evidence="1" type="ORF">Agub_g6856</name>
</gene>
<dbReference type="PANTHER" id="PTHR12393:SF6">
    <property type="entry name" value="SPHINGOMYELIN PHOSPHODIESTERASE 2"/>
    <property type="match status" value="1"/>
</dbReference>
<evidence type="ECO:0008006" key="3">
    <source>
        <dbReference type="Google" id="ProtNLM"/>
    </source>
</evidence>
<reference evidence="1 2" key="1">
    <citation type="journal article" date="2021" name="Sci. Rep.">
        <title>Genome sequencing of the multicellular alga Astrephomene provides insights into convergent evolution of germ-soma differentiation.</title>
        <authorList>
            <person name="Yamashita S."/>
            <person name="Yamamoto K."/>
            <person name="Matsuzaki R."/>
            <person name="Suzuki S."/>
            <person name="Yamaguchi H."/>
            <person name="Hirooka S."/>
            <person name="Minakuchi Y."/>
            <person name="Miyagishima S."/>
            <person name="Kawachi M."/>
            <person name="Toyoda A."/>
            <person name="Nozaki H."/>
        </authorList>
    </citation>
    <scope>NUCLEOTIDE SEQUENCE [LARGE SCALE GENOMIC DNA]</scope>
    <source>
        <strain evidence="1 2">NIES-4017</strain>
    </source>
</reference>
<dbReference type="GO" id="GO:0004620">
    <property type="term" value="F:phospholipase activity"/>
    <property type="evidence" value="ECO:0007669"/>
    <property type="project" value="TreeGrafter"/>
</dbReference>
<organism evidence="1 2">
    <name type="scientific">Astrephomene gubernaculifera</name>
    <dbReference type="NCBI Taxonomy" id="47775"/>
    <lineage>
        <taxon>Eukaryota</taxon>
        <taxon>Viridiplantae</taxon>
        <taxon>Chlorophyta</taxon>
        <taxon>core chlorophytes</taxon>
        <taxon>Chlorophyceae</taxon>
        <taxon>CS clade</taxon>
        <taxon>Chlamydomonadales</taxon>
        <taxon>Astrephomenaceae</taxon>
        <taxon>Astrephomene</taxon>
    </lineage>
</organism>
<dbReference type="GO" id="GO:0030149">
    <property type="term" value="P:sphingolipid catabolic process"/>
    <property type="evidence" value="ECO:0007669"/>
    <property type="project" value="TreeGrafter"/>
</dbReference>
<dbReference type="SUPFAM" id="SSF140860">
    <property type="entry name" value="Pseudo ankyrin repeat-like"/>
    <property type="match status" value="1"/>
</dbReference>
<keyword evidence="2" id="KW-1185">Reference proteome</keyword>
<evidence type="ECO:0000313" key="2">
    <source>
        <dbReference type="Proteomes" id="UP001054857"/>
    </source>
</evidence>
<name>A0AAD3DQR1_9CHLO</name>
<accession>A0AAD3DQR1</accession>
<dbReference type="GO" id="GO:0071944">
    <property type="term" value="C:cell periphery"/>
    <property type="evidence" value="ECO:0007669"/>
    <property type="project" value="TreeGrafter"/>
</dbReference>
<sequence>MSSLVSSLFWPQLLPELAEHIISFLPPNEVACTVRLINKAAAAQFSGPRFTTVKLSSPVPEHAFAQHWGRPGAMRGLTHKQRLQLLCLTARSGSTRNLELGIASAGLALPPVSYLGIDLMKAAGAAGHLEACAWLWQQHGCPLYAAIAGAAGGGHRAICEWGLAAGCPWNDSFAFEAACGGHVGLMEWLLQLCPPGAPPCLARYVVQAAAVGCGLADLQRLHHAWLGVEEQQGNPDAGQFARYVEIHKSCTLAAAARSRTPDWQAKVEWLEARGYPKSVMACSDVAACADAEDRLKWLHSRGYPLPPLIILERLAAEGSCQALQYLLGAGMRPPAACSRRAAAAGGQLAALQLLHDHGCPMDADTVRAAASAGHLHVLVWLVEVMGDELLLDVEVFIAAAQSGNLELLRWLRERGCPWDGETFAEAASGGCEEALEWLVEQGCPMGDDGRPYLAADYNGDTAIRNCLRRLGCPGGTPAGRADTTVAGLGLHG</sequence>
<comment type="caution">
    <text evidence="1">The sequence shown here is derived from an EMBL/GenBank/DDBJ whole genome shotgun (WGS) entry which is preliminary data.</text>
</comment>
<proteinExistence type="predicted"/>
<dbReference type="GO" id="GO:0046513">
    <property type="term" value="P:ceramide biosynthetic process"/>
    <property type="evidence" value="ECO:0007669"/>
    <property type="project" value="TreeGrafter"/>
</dbReference>
<dbReference type="EMBL" id="BMAR01000010">
    <property type="protein sequence ID" value="GFR45459.1"/>
    <property type="molecule type" value="Genomic_DNA"/>
</dbReference>
<dbReference type="PANTHER" id="PTHR12393">
    <property type="entry name" value="SPHINGOMYELIN PHOSPHODIESTERASE RELATED"/>
    <property type="match status" value="1"/>
</dbReference>
<dbReference type="InterPro" id="IPR036770">
    <property type="entry name" value="Ankyrin_rpt-contain_sf"/>
</dbReference>
<protein>
    <recommendedName>
        <fullName evidence="3">Ankyrin repeat domain-containing protein</fullName>
    </recommendedName>
</protein>
<dbReference type="GO" id="GO:0016020">
    <property type="term" value="C:membrane"/>
    <property type="evidence" value="ECO:0007669"/>
    <property type="project" value="TreeGrafter"/>
</dbReference>
<dbReference type="Proteomes" id="UP001054857">
    <property type="component" value="Unassembled WGS sequence"/>
</dbReference>
<evidence type="ECO:0000313" key="1">
    <source>
        <dbReference type="EMBL" id="GFR45459.1"/>
    </source>
</evidence>
<dbReference type="SUPFAM" id="SSF48403">
    <property type="entry name" value="Ankyrin repeat"/>
    <property type="match status" value="1"/>
</dbReference>
<dbReference type="AlphaFoldDB" id="A0AAD3DQR1"/>
<dbReference type="Gene3D" id="1.25.40.20">
    <property type="entry name" value="Ankyrin repeat-containing domain"/>
    <property type="match status" value="1"/>
</dbReference>
<dbReference type="GO" id="GO:0005783">
    <property type="term" value="C:endoplasmic reticulum"/>
    <property type="evidence" value="ECO:0007669"/>
    <property type="project" value="TreeGrafter"/>
</dbReference>